<keyword evidence="4 7" id="KW-0808">Transferase</keyword>
<sequence length="378" mass="41769">MKVLILSCNTGGGHNAAGSAVKERLLAEGHEAEVFDYLTLSGKRTSRLVGDLYVDIVKGAPRLFGAAYHLGMAVSRISKKSPVYYANAVMGKYLRKYLKANPVDAIVMPHLYPAETLCYLKRKGVKLPLTVAVMTDYTCIPFWEETDCDYYIVPHSDLVPECEKRGIPGEKLIPLGIPVSPRFLEEIPGEQAKAHLGFSRDKKLHLLLGGSMGAGKLVALAKGVYRKNGKKDEIAVICGSNFKVRGKLEKEFSGCKNVRIYGHTDVMYLFMKAADIIYTKPGGLTSTEAAVVRKPLVHTFPIPGCETANRRFFVSRGMSVSARTVKGLVSAGYKLLHSKKKKKRMKGEQAKQIRRSSAEALVNFLEEKVEERKGEKVE</sequence>
<evidence type="ECO:0000256" key="1">
    <source>
        <dbReference type="ARBA" id="ARBA00004370"/>
    </source>
</evidence>
<evidence type="ECO:0000256" key="2">
    <source>
        <dbReference type="ARBA" id="ARBA00006962"/>
    </source>
</evidence>
<evidence type="ECO:0000313" key="7">
    <source>
        <dbReference type="EMBL" id="HIQ96717.1"/>
    </source>
</evidence>
<comment type="subcellular location">
    <subcellularLocation>
        <location evidence="1">Membrane</location>
    </subcellularLocation>
</comment>
<dbReference type="GO" id="GO:0016758">
    <property type="term" value="F:hexosyltransferase activity"/>
    <property type="evidence" value="ECO:0007669"/>
    <property type="project" value="InterPro"/>
</dbReference>
<comment type="similarity">
    <text evidence="2">Belongs to the glycosyltransferase 28 family.</text>
</comment>
<dbReference type="Pfam" id="PF06925">
    <property type="entry name" value="MGDG_synth"/>
    <property type="match status" value="1"/>
</dbReference>
<name>A0A9D0ZW74_9FIRM</name>
<gene>
    <name evidence="7" type="ORF">IAB26_09155</name>
</gene>
<dbReference type="Pfam" id="PF04101">
    <property type="entry name" value="Glyco_tran_28_C"/>
    <property type="match status" value="1"/>
</dbReference>
<dbReference type="GO" id="GO:0016020">
    <property type="term" value="C:membrane"/>
    <property type="evidence" value="ECO:0007669"/>
    <property type="project" value="UniProtKB-SubCell"/>
</dbReference>
<dbReference type="GO" id="GO:0009247">
    <property type="term" value="P:glycolipid biosynthetic process"/>
    <property type="evidence" value="ECO:0007669"/>
    <property type="project" value="InterPro"/>
</dbReference>
<reference evidence="7" key="2">
    <citation type="journal article" date="2021" name="PeerJ">
        <title>Extensive microbial diversity within the chicken gut microbiome revealed by metagenomics and culture.</title>
        <authorList>
            <person name="Gilroy R."/>
            <person name="Ravi A."/>
            <person name="Getino M."/>
            <person name="Pursley I."/>
            <person name="Horton D.L."/>
            <person name="Alikhan N.F."/>
            <person name="Baker D."/>
            <person name="Gharbi K."/>
            <person name="Hall N."/>
            <person name="Watson M."/>
            <person name="Adriaenssens E.M."/>
            <person name="Foster-Nyarko E."/>
            <person name="Jarju S."/>
            <person name="Secka A."/>
            <person name="Antonio M."/>
            <person name="Oren A."/>
            <person name="Chaudhuri R.R."/>
            <person name="La Ragione R."/>
            <person name="Hildebrand F."/>
            <person name="Pallen M.J."/>
        </authorList>
    </citation>
    <scope>NUCLEOTIDE SEQUENCE</scope>
    <source>
        <strain evidence="7">ChiSjej3B21-11622</strain>
    </source>
</reference>
<organism evidence="7 8">
    <name type="scientific">Candidatus Limivivens merdigallinarum</name>
    <dbReference type="NCBI Taxonomy" id="2840859"/>
    <lineage>
        <taxon>Bacteria</taxon>
        <taxon>Bacillati</taxon>
        <taxon>Bacillota</taxon>
        <taxon>Clostridia</taxon>
        <taxon>Lachnospirales</taxon>
        <taxon>Lachnospiraceae</taxon>
        <taxon>Lachnospiraceae incertae sedis</taxon>
        <taxon>Candidatus Limivivens</taxon>
    </lineage>
</organism>
<dbReference type="EMBL" id="DVFT01000139">
    <property type="protein sequence ID" value="HIQ96717.1"/>
    <property type="molecule type" value="Genomic_DNA"/>
</dbReference>
<feature type="domain" description="Diacylglycerol glucosyltransferase N-terminal" evidence="6">
    <location>
        <begin position="14"/>
        <end position="179"/>
    </location>
</feature>
<feature type="domain" description="Glycosyl transferase family 28 C-terminal" evidence="5">
    <location>
        <begin position="207"/>
        <end position="358"/>
    </location>
</feature>
<dbReference type="InterPro" id="IPR050519">
    <property type="entry name" value="Glycosyltransf_28_UgtP"/>
</dbReference>
<proteinExistence type="inferred from homology"/>
<evidence type="ECO:0000259" key="5">
    <source>
        <dbReference type="Pfam" id="PF04101"/>
    </source>
</evidence>
<dbReference type="InterPro" id="IPR007235">
    <property type="entry name" value="Glyco_trans_28_C"/>
</dbReference>
<evidence type="ECO:0000313" key="8">
    <source>
        <dbReference type="Proteomes" id="UP000886886"/>
    </source>
</evidence>
<dbReference type="SUPFAM" id="SSF53756">
    <property type="entry name" value="UDP-Glycosyltransferase/glycogen phosphorylase"/>
    <property type="match status" value="1"/>
</dbReference>
<keyword evidence="3" id="KW-0328">Glycosyltransferase</keyword>
<dbReference type="InterPro" id="IPR009695">
    <property type="entry name" value="Diacylglyc_glucosyltr_N"/>
</dbReference>
<dbReference type="PANTHER" id="PTHR43025:SF3">
    <property type="entry name" value="MONOGALACTOSYLDIACYLGLYCEROL SYNTHASE 1, CHLOROPLASTIC"/>
    <property type="match status" value="1"/>
</dbReference>
<dbReference type="PANTHER" id="PTHR43025">
    <property type="entry name" value="MONOGALACTOSYLDIACYLGLYCEROL SYNTHASE"/>
    <property type="match status" value="1"/>
</dbReference>
<dbReference type="Gene3D" id="3.40.50.2000">
    <property type="entry name" value="Glycogen Phosphorylase B"/>
    <property type="match status" value="1"/>
</dbReference>
<evidence type="ECO:0000256" key="3">
    <source>
        <dbReference type="ARBA" id="ARBA00022676"/>
    </source>
</evidence>
<evidence type="ECO:0000259" key="6">
    <source>
        <dbReference type="Pfam" id="PF06925"/>
    </source>
</evidence>
<dbReference type="AlphaFoldDB" id="A0A9D0ZW74"/>
<comment type="caution">
    <text evidence="7">The sequence shown here is derived from an EMBL/GenBank/DDBJ whole genome shotgun (WGS) entry which is preliminary data.</text>
</comment>
<accession>A0A9D0ZW74</accession>
<reference evidence="7" key="1">
    <citation type="submission" date="2020-10" db="EMBL/GenBank/DDBJ databases">
        <authorList>
            <person name="Gilroy R."/>
        </authorList>
    </citation>
    <scope>NUCLEOTIDE SEQUENCE</scope>
    <source>
        <strain evidence="7">ChiSjej3B21-11622</strain>
    </source>
</reference>
<evidence type="ECO:0000256" key="4">
    <source>
        <dbReference type="ARBA" id="ARBA00022679"/>
    </source>
</evidence>
<protein>
    <submittedName>
        <fullName evidence="7">Glycosyl transferase</fullName>
    </submittedName>
</protein>
<dbReference type="Proteomes" id="UP000886886">
    <property type="component" value="Unassembled WGS sequence"/>
</dbReference>